<protein>
    <submittedName>
        <fullName evidence="1">Uncharacterized protein</fullName>
    </submittedName>
</protein>
<accession>A0AAD9JKA6</accession>
<keyword evidence="2" id="KW-1185">Reference proteome</keyword>
<gene>
    <name evidence="1" type="ORF">LSH36_278g00027</name>
</gene>
<reference evidence="1" key="1">
    <citation type="journal article" date="2023" name="Mol. Biol. Evol.">
        <title>Third-Generation Sequencing Reveals the Adaptive Role of the Epigenome in Three Deep-Sea Polychaetes.</title>
        <authorList>
            <person name="Perez M."/>
            <person name="Aroh O."/>
            <person name="Sun Y."/>
            <person name="Lan Y."/>
            <person name="Juniper S.K."/>
            <person name="Young C.R."/>
            <person name="Angers B."/>
            <person name="Qian P.Y."/>
        </authorList>
    </citation>
    <scope>NUCLEOTIDE SEQUENCE</scope>
    <source>
        <strain evidence="1">P08H-3</strain>
    </source>
</reference>
<dbReference type="AlphaFoldDB" id="A0AAD9JKA6"/>
<dbReference type="EMBL" id="JAODUP010000278">
    <property type="protein sequence ID" value="KAK2154040.1"/>
    <property type="molecule type" value="Genomic_DNA"/>
</dbReference>
<evidence type="ECO:0000313" key="1">
    <source>
        <dbReference type="EMBL" id="KAK2154040.1"/>
    </source>
</evidence>
<dbReference type="Proteomes" id="UP001208570">
    <property type="component" value="Unassembled WGS sequence"/>
</dbReference>
<proteinExistence type="predicted"/>
<organism evidence="1 2">
    <name type="scientific">Paralvinella palmiformis</name>
    <dbReference type="NCBI Taxonomy" id="53620"/>
    <lineage>
        <taxon>Eukaryota</taxon>
        <taxon>Metazoa</taxon>
        <taxon>Spiralia</taxon>
        <taxon>Lophotrochozoa</taxon>
        <taxon>Annelida</taxon>
        <taxon>Polychaeta</taxon>
        <taxon>Sedentaria</taxon>
        <taxon>Canalipalpata</taxon>
        <taxon>Terebellida</taxon>
        <taxon>Terebelliformia</taxon>
        <taxon>Alvinellidae</taxon>
        <taxon>Paralvinella</taxon>
    </lineage>
</organism>
<comment type="caution">
    <text evidence="1">The sequence shown here is derived from an EMBL/GenBank/DDBJ whole genome shotgun (WGS) entry which is preliminary data.</text>
</comment>
<name>A0AAD9JKA6_9ANNE</name>
<sequence>MYTRIVGSGCHTFLDLLSEMSHEIQGLHVAAVKGDRFPIHPAFQFQAYPLYPSNLLAAIRQPTNGIPKQRPARNMGPYGSRSMLFNINAILTGSPM</sequence>
<evidence type="ECO:0000313" key="2">
    <source>
        <dbReference type="Proteomes" id="UP001208570"/>
    </source>
</evidence>